<dbReference type="Gene3D" id="1.10.45.10">
    <property type="entry name" value="Vanillyl-alcohol Oxidase, Chain A, domain 4"/>
    <property type="match status" value="1"/>
</dbReference>
<keyword evidence="3" id="KW-0285">Flavoprotein</keyword>
<dbReference type="SUPFAM" id="SSF56176">
    <property type="entry name" value="FAD-binding/transporter-associated domain-like"/>
    <property type="match status" value="1"/>
</dbReference>
<evidence type="ECO:0000313" key="8">
    <source>
        <dbReference type="Proteomes" id="UP000001661"/>
    </source>
</evidence>
<dbReference type="Gene3D" id="1.10.1060.10">
    <property type="entry name" value="Alpha-helical ferredoxin"/>
    <property type="match status" value="1"/>
</dbReference>
<dbReference type="Gene3D" id="3.30.43.10">
    <property type="entry name" value="Uridine Diphospho-n-acetylenolpyruvylglucosamine Reductase, domain 2"/>
    <property type="match status" value="1"/>
</dbReference>
<dbReference type="InterPro" id="IPR016164">
    <property type="entry name" value="FAD-linked_Oxase-like_C"/>
</dbReference>
<dbReference type="STRING" id="574087.Acear_0203"/>
<dbReference type="Gene3D" id="3.30.465.10">
    <property type="match status" value="1"/>
</dbReference>
<dbReference type="InterPro" id="IPR016169">
    <property type="entry name" value="FAD-bd_PCMH_sub2"/>
</dbReference>
<evidence type="ECO:0000256" key="4">
    <source>
        <dbReference type="ARBA" id="ARBA00022827"/>
    </source>
</evidence>
<dbReference type="SUPFAM" id="SSF46548">
    <property type="entry name" value="alpha-helical ferredoxin"/>
    <property type="match status" value="1"/>
</dbReference>
<dbReference type="InterPro" id="IPR017896">
    <property type="entry name" value="4Fe4S_Fe-S-bd"/>
</dbReference>
<keyword evidence="8" id="KW-1185">Reference proteome</keyword>
<dbReference type="RefSeq" id="WP_013277200.1">
    <property type="nucleotide sequence ID" value="NC_014378.1"/>
</dbReference>
<evidence type="ECO:0000256" key="2">
    <source>
        <dbReference type="ARBA" id="ARBA00008000"/>
    </source>
</evidence>
<dbReference type="GO" id="GO:1903457">
    <property type="term" value="P:lactate catabolic process"/>
    <property type="evidence" value="ECO:0007669"/>
    <property type="project" value="TreeGrafter"/>
</dbReference>
<dbReference type="SUPFAM" id="SSF55103">
    <property type="entry name" value="FAD-linked oxidases, C-terminal domain"/>
    <property type="match status" value="1"/>
</dbReference>
<evidence type="ECO:0000313" key="7">
    <source>
        <dbReference type="EMBL" id="ADL11754.1"/>
    </source>
</evidence>
<organism evidence="7 8">
    <name type="scientific">Acetohalobium arabaticum (strain ATCC 49924 / DSM 5501 / Z-7288)</name>
    <dbReference type="NCBI Taxonomy" id="574087"/>
    <lineage>
        <taxon>Bacteria</taxon>
        <taxon>Bacillati</taxon>
        <taxon>Bacillota</taxon>
        <taxon>Clostridia</taxon>
        <taxon>Halanaerobiales</taxon>
        <taxon>Halobacteroidaceae</taxon>
        <taxon>Acetohalobium</taxon>
    </lineage>
</organism>
<protein>
    <submittedName>
        <fullName evidence="7">Glycerol 3-phosphate dehydrogenase (Quinone) subunit C</fullName>
        <ecNumber evidence="7">1.1.5.3</ecNumber>
    </submittedName>
</protein>
<dbReference type="Pfam" id="PF13183">
    <property type="entry name" value="Fer4_8"/>
    <property type="match status" value="1"/>
</dbReference>
<dbReference type="PANTHER" id="PTHR11748:SF119">
    <property type="entry name" value="D-2-HYDROXYGLUTARATE DEHYDROGENASE"/>
    <property type="match status" value="1"/>
</dbReference>
<dbReference type="Pfam" id="PF02913">
    <property type="entry name" value="FAD-oxidase_C"/>
    <property type="match status" value="1"/>
</dbReference>
<dbReference type="InterPro" id="IPR006094">
    <property type="entry name" value="Oxid_FAD_bind_N"/>
</dbReference>
<evidence type="ECO:0000259" key="6">
    <source>
        <dbReference type="PROSITE" id="PS51387"/>
    </source>
</evidence>
<dbReference type="InterPro" id="IPR036318">
    <property type="entry name" value="FAD-bd_PCMH-like_sf"/>
</dbReference>
<dbReference type="KEGG" id="aar:Acear_0203"/>
<name>D9QTJ0_ACEAZ</name>
<dbReference type="InterPro" id="IPR016167">
    <property type="entry name" value="FAD-bd_PCMH_sub1"/>
</dbReference>
<dbReference type="GO" id="GO:0008720">
    <property type="term" value="F:D-lactate dehydrogenase (NAD+) activity"/>
    <property type="evidence" value="ECO:0007669"/>
    <property type="project" value="TreeGrafter"/>
</dbReference>
<feature type="domain" description="FAD-binding PCMH-type" evidence="6">
    <location>
        <begin position="38"/>
        <end position="268"/>
    </location>
</feature>
<proteinExistence type="inferred from homology"/>
<dbReference type="GO" id="GO:0071949">
    <property type="term" value="F:FAD binding"/>
    <property type="evidence" value="ECO:0007669"/>
    <property type="project" value="InterPro"/>
</dbReference>
<dbReference type="Pfam" id="PF01565">
    <property type="entry name" value="FAD_binding_4"/>
    <property type="match status" value="1"/>
</dbReference>
<dbReference type="Pfam" id="PF02754">
    <property type="entry name" value="CCG"/>
    <property type="match status" value="2"/>
</dbReference>
<dbReference type="GO" id="GO:0004368">
    <property type="term" value="F:glycerol-3-phosphate dehydrogenase (quinone) activity"/>
    <property type="evidence" value="ECO:0007669"/>
    <property type="project" value="UniProtKB-EC"/>
</dbReference>
<dbReference type="Gene3D" id="3.30.70.2190">
    <property type="match status" value="1"/>
</dbReference>
<dbReference type="InterPro" id="IPR016171">
    <property type="entry name" value="Vanillyl_alc_oxidase_C-sub2"/>
</dbReference>
<gene>
    <name evidence="7" type="ordered locus">Acear_0203</name>
</gene>
<evidence type="ECO:0000256" key="3">
    <source>
        <dbReference type="ARBA" id="ARBA00022630"/>
    </source>
</evidence>
<dbReference type="NCBIfam" id="NF008369">
    <property type="entry name" value="PRK11168.1"/>
    <property type="match status" value="1"/>
</dbReference>
<dbReference type="Gene3D" id="3.30.70.2740">
    <property type="match status" value="1"/>
</dbReference>
<dbReference type="eggNOG" id="COG0247">
    <property type="taxonomic scope" value="Bacteria"/>
</dbReference>
<dbReference type="GO" id="GO:0051536">
    <property type="term" value="F:iron-sulfur cluster binding"/>
    <property type="evidence" value="ECO:0007669"/>
    <property type="project" value="InterPro"/>
</dbReference>
<dbReference type="InterPro" id="IPR009051">
    <property type="entry name" value="Helical_ferredxn"/>
</dbReference>
<dbReference type="OrthoDB" id="9767256at2"/>
<comment type="similarity">
    <text evidence="2">Belongs to the FAD-binding oxidoreductase/transferase type 4 family.</text>
</comment>
<keyword evidence="4" id="KW-0274">FAD</keyword>
<keyword evidence="5 7" id="KW-0560">Oxidoreductase</keyword>
<evidence type="ECO:0000256" key="5">
    <source>
        <dbReference type="ARBA" id="ARBA00023002"/>
    </source>
</evidence>
<dbReference type="InterPro" id="IPR016166">
    <property type="entry name" value="FAD-bd_PCMH"/>
</dbReference>
<dbReference type="eggNOG" id="COG0277">
    <property type="taxonomic scope" value="Bacteria"/>
</dbReference>
<dbReference type="AlphaFoldDB" id="D9QTJ0"/>
<dbReference type="Proteomes" id="UP000001661">
    <property type="component" value="Chromosome"/>
</dbReference>
<dbReference type="InterPro" id="IPR004113">
    <property type="entry name" value="FAD-bd_oxidored_4_C"/>
</dbReference>
<dbReference type="PROSITE" id="PS51387">
    <property type="entry name" value="FAD_PCMH"/>
    <property type="match status" value="1"/>
</dbReference>
<accession>D9QTJ0</accession>
<sequence length="956" mass="106791">MTNLKLEEQMDELNSLIDGEVLTDETNRILYSTDASIYQIEPLGVVLPKNKSDVQKAVEYASNNGLSIIPRGAGSGLSGQTLGQGIVIDFTKYMDRIKEINIEESYVRLEPGVTLGVLNQTLSQDNKFLPPDPSSGNYCTLGGMLGNNASGGHSVKYGSTIDYVLELEVVLADGEEIKVENLEIGSQQFKAKLNQSNKVGDIYQQILELVKNNKELIAEHTPDARKNCSGYRLDEVLADQQFNLAKLLVGSEGTLAVITEAKLRIAELPSEQAIALLYFDDLDKAGRAVDKVLELDPSAIEIMNYGFLELVRKNHADIDQRLPDDLKTALLIEFDGDSQSEIEEKILQTEELICDELGLAFEIDTAHEEAEQKKLWSVRKSAVPILNKLEGPKRITGFVEDVAVAPAKLPDYIRRFKEIMDKYEVEAIIYGHAGHGNTHPRPLLNLKQEEDIEKMEAIAQDVYELVNELNGTISGEHGDGLLRTDFIEEIYGSMYDLFQKTKEIFDPEYILNPGKIVVDTTDLLTENLRYGADYETIGVESDLEFATEYQKEVEKCHGCSKCRSVVGTDMCPVFKALGEEKAAPRAKANILRGLISGRLDYNEYLKSRAFQEVFDLCLNCKNCYLECSSEVNIPKLIMEARIQHYRQTGQPLVNRFLGASEVLGKLGSITPKLTNTFLDAAPLRGMMEKMTGIAKKRSLPEFTDNTFKEWFAGRENKADKKVAYFVGCSTNYYHPEVGKGLVQLLEANGYQVIIPDQKCCSVANLNYGNLEGVQENINYNLESLVEVVKEGYDIVADCPSCSLMLKEEQLDVVDTKEARLVAENTYHINEYLLNLKEKDELKLDFNPNEIDFLYHTPCHLKAQGLASSTEELLGFIPELEIKELDAGCCGIAGTFGLKKDKYDLSMEIGENLFKKIESSNLEKVLTDCDACRMQLEEGTGKAVRHPIEILAENLSD</sequence>
<dbReference type="FunFam" id="3.30.70.2740:FF:000001">
    <property type="entry name" value="D-lactate dehydrogenase mitochondrial"/>
    <property type="match status" value="1"/>
</dbReference>
<dbReference type="GO" id="GO:0004458">
    <property type="term" value="F:D-lactate dehydrogenase (cytochrome) activity"/>
    <property type="evidence" value="ECO:0007669"/>
    <property type="project" value="TreeGrafter"/>
</dbReference>
<comment type="cofactor">
    <cofactor evidence="1">
        <name>FAD</name>
        <dbReference type="ChEBI" id="CHEBI:57692"/>
    </cofactor>
</comment>
<dbReference type="EC" id="1.1.5.3" evidence="7"/>
<dbReference type="PANTHER" id="PTHR11748">
    <property type="entry name" value="D-LACTATE DEHYDROGENASE"/>
    <property type="match status" value="1"/>
</dbReference>
<dbReference type="EMBL" id="CP002105">
    <property type="protein sequence ID" value="ADL11754.1"/>
    <property type="molecule type" value="Genomic_DNA"/>
</dbReference>
<dbReference type="InterPro" id="IPR004017">
    <property type="entry name" value="Cys_rich_dom"/>
</dbReference>
<dbReference type="HOGENOM" id="CLU_010756_0_0_9"/>
<evidence type="ECO:0000256" key="1">
    <source>
        <dbReference type="ARBA" id="ARBA00001974"/>
    </source>
</evidence>
<reference evidence="7 8" key="1">
    <citation type="journal article" date="2010" name="Stand. Genomic Sci.">
        <title>Complete genome sequence of Acetohalobium arabaticum type strain (Z-7288).</title>
        <authorList>
            <person name="Sikorski J."/>
            <person name="Lapidus A."/>
            <person name="Chertkov O."/>
            <person name="Lucas S."/>
            <person name="Copeland A."/>
            <person name="Glavina Del Rio T."/>
            <person name="Nolan M."/>
            <person name="Tice H."/>
            <person name="Cheng J.F."/>
            <person name="Han C."/>
            <person name="Brambilla E."/>
            <person name="Pitluck S."/>
            <person name="Liolios K."/>
            <person name="Ivanova N."/>
            <person name="Mavromatis K."/>
            <person name="Mikhailova N."/>
            <person name="Pati A."/>
            <person name="Bruce D."/>
            <person name="Detter C."/>
            <person name="Tapia R."/>
            <person name="Goodwin L."/>
            <person name="Chen A."/>
            <person name="Palaniappan K."/>
            <person name="Land M."/>
            <person name="Hauser L."/>
            <person name="Chang Y.J."/>
            <person name="Jeffries C.D."/>
            <person name="Rohde M."/>
            <person name="Goker M."/>
            <person name="Spring S."/>
            <person name="Woyke T."/>
            <person name="Bristow J."/>
            <person name="Eisen J.A."/>
            <person name="Markowitz V."/>
            <person name="Hugenholtz P."/>
            <person name="Kyrpides N.C."/>
            <person name="Klenk H.P."/>
        </authorList>
    </citation>
    <scope>NUCLEOTIDE SEQUENCE [LARGE SCALE GENOMIC DNA]</scope>
    <source>
        <strain evidence="8">ATCC 49924 / DSM 5501 / Z-7288</strain>
    </source>
</reference>